<keyword evidence="2" id="KW-1185">Reference proteome</keyword>
<dbReference type="Proteomes" id="UP000249464">
    <property type="component" value="Unassembled WGS sequence"/>
</dbReference>
<proteinExistence type="predicted"/>
<accession>A0A2X0M9T7</accession>
<dbReference type="EMBL" id="FQNC01000011">
    <property type="protein sequence ID" value="SGY12284.1"/>
    <property type="molecule type" value="Genomic_DNA"/>
</dbReference>
<reference evidence="1 2" key="1">
    <citation type="submission" date="2016-11" db="EMBL/GenBank/DDBJ databases">
        <authorList>
            <person name="Jaros S."/>
            <person name="Januszkiewicz K."/>
            <person name="Wedrychowicz H."/>
        </authorList>
    </citation>
    <scope>NUCLEOTIDE SEQUENCE [LARGE SCALE GENOMIC DNA]</scope>
</reference>
<gene>
    <name evidence="1" type="primary">BQ5605_C011g06455</name>
    <name evidence="1" type="ORF">BQ5605_C011G06455</name>
</gene>
<dbReference type="AlphaFoldDB" id="A0A2X0M9T7"/>
<sequence length="101" mass="11934">MAYYGPTQYDEECAHCGSSRYVSGTDRRAKTTFAYLSPNSYLRMHHRDREFSKNMRYRAEYDRQRGNRDPSVIADLFDGSRYCQSVYCCFIPLLLPIMISY</sequence>
<organism evidence="1 2">
    <name type="scientific">Microbotryum silenes-dioicae</name>
    <dbReference type="NCBI Taxonomy" id="796604"/>
    <lineage>
        <taxon>Eukaryota</taxon>
        <taxon>Fungi</taxon>
        <taxon>Dikarya</taxon>
        <taxon>Basidiomycota</taxon>
        <taxon>Pucciniomycotina</taxon>
        <taxon>Microbotryomycetes</taxon>
        <taxon>Microbotryales</taxon>
        <taxon>Microbotryaceae</taxon>
        <taxon>Microbotryum</taxon>
    </lineage>
</organism>
<evidence type="ECO:0000313" key="2">
    <source>
        <dbReference type="Proteomes" id="UP000249464"/>
    </source>
</evidence>
<evidence type="ECO:0000313" key="1">
    <source>
        <dbReference type="EMBL" id="SGY12284.1"/>
    </source>
</evidence>
<name>A0A2X0M9T7_9BASI</name>
<protein>
    <submittedName>
        <fullName evidence="1">BQ5605_C011g06455 protein</fullName>
    </submittedName>
</protein>